<dbReference type="STRING" id="743966.MYB_00175"/>
<dbReference type="Pfam" id="PF02367">
    <property type="entry name" value="TsaE"/>
    <property type="match status" value="1"/>
</dbReference>
<organism evidence="1 2">
    <name type="scientific">Mesomycoplasma bovoculi M165/69</name>
    <dbReference type="NCBI Taxonomy" id="743966"/>
    <lineage>
        <taxon>Bacteria</taxon>
        <taxon>Bacillati</taxon>
        <taxon>Mycoplasmatota</taxon>
        <taxon>Mycoplasmoidales</taxon>
        <taxon>Metamycoplasmataceae</taxon>
        <taxon>Mesomycoplasma</taxon>
    </lineage>
</organism>
<dbReference type="EMBL" id="CP007154">
    <property type="protein sequence ID" value="AHH45047.1"/>
    <property type="molecule type" value="Genomic_DNA"/>
</dbReference>
<name>W5USD4_9BACT</name>
<gene>
    <name evidence="1" type="ORF">MYB_00175</name>
</gene>
<dbReference type="InterPro" id="IPR003442">
    <property type="entry name" value="T6A_TsaE"/>
</dbReference>
<reference evidence="1 2" key="1">
    <citation type="journal article" date="2014" name="Genome Announc.">
        <title>Complete Genome Sequence of Mycoplasma bovoculi Strain M165/69T (ATCC 29104).</title>
        <authorList>
            <person name="Calcutt M.J."/>
            <person name="Foecking M.F."/>
        </authorList>
    </citation>
    <scope>NUCLEOTIDE SEQUENCE [LARGE SCALE GENOMIC DNA]</scope>
    <source>
        <strain evidence="1">M165/69</strain>
    </source>
</reference>
<evidence type="ECO:0000313" key="1">
    <source>
        <dbReference type="EMBL" id="AHH45047.1"/>
    </source>
</evidence>
<accession>W5USD4</accession>
<keyword evidence="2" id="KW-1185">Reference proteome</keyword>
<dbReference type="InterPro" id="IPR027417">
    <property type="entry name" value="P-loop_NTPase"/>
</dbReference>
<dbReference type="OrthoDB" id="9815896at2"/>
<dbReference type="HOGENOM" id="CLU_087829_5_2_14"/>
<dbReference type="SUPFAM" id="SSF52540">
    <property type="entry name" value="P-loop containing nucleoside triphosphate hydrolases"/>
    <property type="match status" value="1"/>
</dbReference>
<dbReference type="Proteomes" id="UP000019229">
    <property type="component" value="Chromosome"/>
</dbReference>
<dbReference type="eggNOG" id="COG0802">
    <property type="taxonomic scope" value="Bacteria"/>
</dbReference>
<sequence length="133" mass="15668">MLNYQKSESFESSNSNDYEKIISKIIALKVQFIYLIGDYGVGKTFFVKQLGKFLGLKDNITSPSFNFCFVYNKLVHIDLDNFKGDLSEFYDYFEDKLVVIEWANKLDNFETNSVCLKINFIDENKRKVELFYN</sequence>
<dbReference type="PATRIC" id="fig|743966.3.peg.34"/>
<proteinExistence type="predicted"/>
<dbReference type="KEGG" id="mbc:MYB_00175"/>
<dbReference type="AlphaFoldDB" id="W5USD4"/>
<protein>
    <submittedName>
        <fullName evidence="1">Uncharacterized protein</fullName>
    </submittedName>
</protein>
<dbReference type="RefSeq" id="WP_022934847.1">
    <property type="nucleotide sequence ID" value="NZ_CP007154.1"/>
</dbReference>
<dbReference type="GO" id="GO:0002949">
    <property type="term" value="P:tRNA threonylcarbamoyladenosine modification"/>
    <property type="evidence" value="ECO:0007669"/>
    <property type="project" value="InterPro"/>
</dbReference>
<dbReference type="Gene3D" id="3.40.50.300">
    <property type="entry name" value="P-loop containing nucleotide triphosphate hydrolases"/>
    <property type="match status" value="1"/>
</dbReference>
<evidence type="ECO:0000313" key="2">
    <source>
        <dbReference type="Proteomes" id="UP000019229"/>
    </source>
</evidence>